<keyword evidence="2" id="KW-0813">Transport</keyword>
<dbReference type="InterPro" id="IPR000914">
    <property type="entry name" value="SBP_5_dom"/>
</dbReference>
<comment type="similarity">
    <text evidence="1">Belongs to the bacterial solute-binding protein 5 family.</text>
</comment>
<dbReference type="EMBL" id="BMQS01000003">
    <property type="protein sequence ID" value="GGT89600.1"/>
    <property type="molecule type" value="Genomic_DNA"/>
</dbReference>
<keyword evidence="5" id="KW-0812">Transmembrane</keyword>
<dbReference type="RefSeq" id="WP_126450368.1">
    <property type="nucleotide sequence ID" value="NZ_AP018553.1"/>
</dbReference>
<dbReference type="GeneID" id="38667135"/>
<feature type="region of interest" description="Disordered" evidence="4">
    <location>
        <begin position="708"/>
        <end position="746"/>
    </location>
</feature>
<dbReference type="GO" id="GO:0015833">
    <property type="term" value="P:peptide transport"/>
    <property type="evidence" value="ECO:0007669"/>
    <property type="project" value="TreeGrafter"/>
</dbReference>
<dbReference type="EMBL" id="AP018553">
    <property type="protein sequence ID" value="BBD73250.1"/>
    <property type="molecule type" value="Genomic_DNA"/>
</dbReference>
<evidence type="ECO:0000313" key="8">
    <source>
        <dbReference type="EMBL" id="GGT89600.1"/>
    </source>
</evidence>
<reference evidence="8" key="1">
    <citation type="journal article" date="2014" name="Int. J. Syst. Evol. Microbiol.">
        <title>Complete genome sequence of Corynebacterium casei LMG S-19264T (=DSM 44701T), isolated from a smear-ripened cheese.</title>
        <authorList>
            <consortium name="US DOE Joint Genome Institute (JGI-PGF)"/>
            <person name="Walter F."/>
            <person name="Albersmeier A."/>
            <person name="Kalinowski J."/>
            <person name="Ruckert C."/>
        </authorList>
    </citation>
    <scope>NUCLEOTIDE SEQUENCE</scope>
    <source>
        <strain evidence="8">JCM 31740</strain>
    </source>
</reference>
<reference evidence="7" key="3">
    <citation type="journal article" date="2019" name="BMC Res. Notes">
        <title>Complete genome sequence of the Sulfodiicoccus acidiphilus strain HS-1T, the first crenarchaeon that lacks polB3, isolated from an acidic hot spring in Ohwaku-dani, Hakone, Japan.</title>
        <authorList>
            <person name="Sakai H.D."/>
            <person name="Kurosawa N."/>
        </authorList>
    </citation>
    <scope>NUCLEOTIDE SEQUENCE</scope>
    <source>
        <strain evidence="7">HS-1</strain>
    </source>
</reference>
<keyword evidence="9" id="KW-1185">Reference proteome</keyword>
<evidence type="ECO:0000259" key="6">
    <source>
        <dbReference type="Pfam" id="PF00496"/>
    </source>
</evidence>
<evidence type="ECO:0000256" key="5">
    <source>
        <dbReference type="SAM" id="Phobius"/>
    </source>
</evidence>
<feature type="transmembrane region" description="Helical" evidence="5">
    <location>
        <begin position="756"/>
        <end position="775"/>
    </location>
</feature>
<feature type="domain" description="Solute-binding protein family 5" evidence="6">
    <location>
        <begin position="104"/>
        <end position="489"/>
    </location>
</feature>
<dbReference type="PANTHER" id="PTHR30290:SF9">
    <property type="entry name" value="OLIGOPEPTIDE-BINDING PROTEIN APPA"/>
    <property type="match status" value="1"/>
</dbReference>
<dbReference type="PANTHER" id="PTHR30290">
    <property type="entry name" value="PERIPLASMIC BINDING COMPONENT OF ABC TRANSPORTER"/>
    <property type="match status" value="1"/>
</dbReference>
<dbReference type="Proteomes" id="UP000616143">
    <property type="component" value="Unassembled WGS sequence"/>
</dbReference>
<keyword evidence="5" id="KW-1133">Transmembrane helix</keyword>
<reference evidence="8" key="4">
    <citation type="submission" date="2020-09" db="EMBL/GenBank/DDBJ databases">
        <authorList>
            <person name="Sun Q."/>
            <person name="Ohkuma M."/>
        </authorList>
    </citation>
    <scope>NUCLEOTIDE SEQUENCE</scope>
    <source>
        <strain evidence="8">JCM 31740</strain>
    </source>
</reference>
<dbReference type="AlphaFoldDB" id="A0A348B4Z8"/>
<dbReference type="InterPro" id="IPR039424">
    <property type="entry name" value="SBP_5"/>
</dbReference>
<protein>
    <recommendedName>
        <fullName evidence="6">Solute-binding protein family 5 domain-containing protein</fullName>
    </recommendedName>
</protein>
<dbReference type="Gene3D" id="3.10.105.10">
    <property type="entry name" value="Dipeptide-binding Protein, Domain 3"/>
    <property type="match status" value="1"/>
</dbReference>
<reference evidence="9" key="2">
    <citation type="submission" date="2018-04" db="EMBL/GenBank/DDBJ databases">
        <title>Complete genome sequence of Sulfodiicoccus acidiphilus strain HS-1.</title>
        <authorList>
            <person name="Sakai H.D."/>
            <person name="Kurosawa N."/>
        </authorList>
    </citation>
    <scope>NUCLEOTIDE SEQUENCE [LARGE SCALE GENOMIC DNA]</scope>
    <source>
        <strain evidence="9">HS-1</strain>
    </source>
</reference>
<sequence>MSKERKERTLGVRRIVSALPATLALLVFLVGFVASAPLMAQTQPTQPTFSYASNYPTFSVANGDGPFVAGNWNDFAPSVRYGDNSHLMAFVLEQLADEEQYSGKLIPWLATNWTFSDNYHVLTVYLRQGVYFYYNGSYNGTTEVIKWPFTAKDVITTFQIYFKVYGNPFGVTMSSPNPYEVVFNFSTPNIPFAEYTILSGQYIVPWEQYAPLLNSSNPANAVIPVPIGTGPYYVVSQSTSEVVLQRNPIYWIPGRPFIPTIDFYGLYNPQVYAMLAEGKLQWASSGSNGPTSIYGLFIDKNPQYYGAMMGFPNKTGGSNWYLFVNLEKLNYWPWNQTWFRYALGMLANTTELSEVATGFLANGGAPVATTFYLPPILGQSWLNSSVYSAGIVPYNVSGALQIMESHGLKVVNGLLSFPNGTPLPPVTLYMYEDWGDVWAQAYAYAGELKAAGLQVNLVSVSPSTLNSYLEEGNYELAYFYGSGGLTQPFGLWEGQFIPPLVELFQLSNGVYAGNFSTLQDTTFTLPNGTYVGNYTALTVYLKNINQLSSTQLSSASPVYVANLTAVRNGTVLTDYERWVPPQQFINLYIESGETANQTQLSMIASQMAAILEKYVPIVPFTQNEYPFEEWEDQYYVGFSTPQDLYYPNVYVGNANGPSTPILLNIAPRPPGMTDAQMIAYTNAAWHDLLNYLYGVSNTATPQSLLNMLQPTTTTSSPPPTTNTTTTNHTTTPPTTTPPTNTTTTPPTHPGISAAEIAAIVVVVIVVVAVVAVVALRRR</sequence>
<evidence type="ECO:0000313" key="7">
    <source>
        <dbReference type="EMBL" id="BBD73250.1"/>
    </source>
</evidence>
<evidence type="ECO:0000256" key="3">
    <source>
        <dbReference type="ARBA" id="ARBA00022729"/>
    </source>
</evidence>
<evidence type="ECO:0000313" key="9">
    <source>
        <dbReference type="Proteomes" id="UP000276741"/>
    </source>
</evidence>
<organism evidence="7 9">
    <name type="scientific">Sulfodiicoccus acidiphilus</name>
    <dbReference type="NCBI Taxonomy" id="1670455"/>
    <lineage>
        <taxon>Archaea</taxon>
        <taxon>Thermoproteota</taxon>
        <taxon>Thermoprotei</taxon>
        <taxon>Sulfolobales</taxon>
        <taxon>Sulfolobaceae</taxon>
        <taxon>Sulfodiicoccus</taxon>
    </lineage>
</organism>
<keyword evidence="5" id="KW-0472">Membrane</keyword>
<evidence type="ECO:0000256" key="2">
    <source>
        <dbReference type="ARBA" id="ARBA00022448"/>
    </source>
</evidence>
<evidence type="ECO:0000256" key="4">
    <source>
        <dbReference type="SAM" id="MobiDB-lite"/>
    </source>
</evidence>
<accession>A0A348B4Z8</accession>
<dbReference type="Proteomes" id="UP000276741">
    <property type="component" value="Chromosome"/>
</dbReference>
<gene>
    <name evidence="8" type="ORF">GCM10007116_04310</name>
    <name evidence="7" type="ORF">HS1genome_1639</name>
</gene>
<feature type="compositionally biased region" description="Low complexity" evidence="4">
    <location>
        <begin position="710"/>
        <end position="745"/>
    </location>
</feature>
<dbReference type="GO" id="GO:1904680">
    <property type="term" value="F:peptide transmembrane transporter activity"/>
    <property type="evidence" value="ECO:0007669"/>
    <property type="project" value="TreeGrafter"/>
</dbReference>
<keyword evidence="3" id="KW-0732">Signal</keyword>
<dbReference type="Gene3D" id="3.40.190.10">
    <property type="entry name" value="Periplasmic binding protein-like II"/>
    <property type="match status" value="1"/>
</dbReference>
<proteinExistence type="inferred from homology"/>
<name>A0A348B4Z8_9CREN</name>
<dbReference type="OrthoDB" id="37176at2157"/>
<evidence type="ECO:0000256" key="1">
    <source>
        <dbReference type="ARBA" id="ARBA00005695"/>
    </source>
</evidence>
<dbReference type="KEGG" id="sacd:HS1genome_1639"/>
<dbReference type="Pfam" id="PF00496">
    <property type="entry name" value="SBP_bac_5"/>
    <property type="match status" value="1"/>
</dbReference>
<dbReference type="SUPFAM" id="SSF53850">
    <property type="entry name" value="Periplasmic binding protein-like II"/>
    <property type="match status" value="1"/>
</dbReference>